<dbReference type="Proteomes" id="UP000265520">
    <property type="component" value="Unassembled WGS sequence"/>
</dbReference>
<accession>A0A392S860</accession>
<comment type="caution">
    <text evidence="1">The sequence shown here is derived from an EMBL/GenBank/DDBJ whole genome shotgun (WGS) entry which is preliminary data.</text>
</comment>
<dbReference type="AlphaFoldDB" id="A0A392S860"/>
<feature type="non-terminal residue" evidence="1">
    <location>
        <position position="76"/>
    </location>
</feature>
<keyword evidence="2" id="KW-1185">Reference proteome</keyword>
<evidence type="ECO:0000313" key="2">
    <source>
        <dbReference type="Proteomes" id="UP000265520"/>
    </source>
</evidence>
<reference evidence="1 2" key="1">
    <citation type="journal article" date="2018" name="Front. Plant Sci.">
        <title>Red Clover (Trifolium pratense) and Zigzag Clover (T. medium) - A Picture of Genomic Similarities and Differences.</title>
        <authorList>
            <person name="Dluhosova J."/>
            <person name="Istvanek J."/>
            <person name="Nedelnik J."/>
            <person name="Repkova J."/>
        </authorList>
    </citation>
    <scope>NUCLEOTIDE SEQUENCE [LARGE SCALE GENOMIC DNA]</scope>
    <source>
        <strain evidence="2">cv. 10/8</strain>
        <tissue evidence="1">Leaf</tissue>
    </source>
</reference>
<sequence length="76" mass="8762">MRLLYSVQNALDSLKNDNKAGEGKKEIKSPVSDHISETNTFRWKKLCLPQQINRFAREGFSFIPDVKWEDVGALDH</sequence>
<protein>
    <submittedName>
        <fullName evidence="1">Uncharacterized protein</fullName>
    </submittedName>
</protein>
<organism evidence="1 2">
    <name type="scientific">Trifolium medium</name>
    <dbReference type="NCBI Taxonomy" id="97028"/>
    <lineage>
        <taxon>Eukaryota</taxon>
        <taxon>Viridiplantae</taxon>
        <taxon>Streptophyta</taxon>
        <taxon>Embryophyta</taxon>
        <taxon>Tracheophyta</taxon>
        <taxon>Spermatophyta</taxon>
        <taxon>Magnoliopsida</taxon>
        <taxon>eudicotyledons</taxon>
        <taxon>Gunneridae</taxon>
        <taxon>Pentapetalae</taxon>
        <taxon>rosids</taxon>
        <taxon>fabids</taxon>
        <taxon>Fabales</taxon>
        <taxon>Fabaceae</taxon>
        <taxon>Papilionoideae</taxon>
        <taxon>50 kb inversion clade</taxon>
        <taxon>NPAAA clade</taxon>
        <taxon>Hologalegina</taxon>
        <taxon>IRL clade</taxon>
        <taxon>Trifolieae</taxon>
        <taxon>Trifolium</taxon>
    </lineage>
</organism>
<dbReference type="EMBL" id="LXQA010329685">
    <property type="protein sequence ID" value="MCI44364.1"/>
    <property type="molecule type" value="Genomic_DNA"/>
</dbReference>
<evidence type="ECO:0000313" key="1">
    <source>
        <dbReference type="EMBL" id="MCI44364.1"/>
    </source>
</evidence>
<name>A0A392S860_9FABA</name>
<proteinExistence type="predicted"/>